<dbReference type="Proteomes" id="UP001311799">
    <property type="component" value="Unassembled WGS sequence"/>
</dbReference>
<reference evidence="1 2" key="1">
    <citation type="submission" date="2023-10" db="EMBL/GenBank/DDBJ databases">
        <title>Comparative genomics analysis reveals potential genetic determinants of host preference in Cryptosporidium xiaoi.</title>
        <authorList>
            <person name="Xiao L."/>
            <person name="Li J."/>
        </authorList>
    </citation>
    <scope>NUCLEOTIDE SEQUENCE [LARGE SCALE GENOMIC DNA]</scope>
    <source>
        <strain evidence="1 2">52996</strain>
    </source>
</reference>
<protein>
    <submittedName>
        <fullName evidence="1">Uncharacterized protein</fullName>
    </submittedName>
</protein>
<dbReference type="EMBL" id="JAWDEY010000001">
    <property type="protein sequence ID" value="KAK6591210.1"/>
    <property type="molecule type" value="Genomic_DNA"/>
</dbReference>
<comment type="caution">
    <text evidence="1">The sequence shown here is derived from an EMBL/GenBank/DDBJ whole genome shotgun (WGS) entry which is preliminary data.</text>
</comment>
<gene>
    <name evidence="1" type="ORF">RS030_101640</name>
</gene>
<proteinExistence type="predicted"/>
<evidence type="ECO:0000313" key="1">
    <source>
        <dbReference type="EMBL" id="KAK6591210.1"/>
    </source>
</evidence>
<organism evidence="1 2">
    <name type="scientific">Cryptosporidium xiaoi</name>
    <dbReference type="NCBI Taxonomy" id="659607"/>
    <lineage>
        <taxon>Eukaryota</taxon>
        <taxon>Sar</taxon>
        <taxon>Alveolata</taxon>
        <taxon>Apicomplexa</taxon>
        <taxon>Conoidasida</taxon>
        <taxon>Coccidia</taxon>
        <taxon>Eucoccidiorida</taxon>
        <taxon>Eimeriorina</taxon>
        <taxon>Cryptosporidiidae</taxon>
        <taxon>Cryptosporidium</taxon>
    </lineage>
</organism>
<evidence type="ECO:0000313" key="2">
    <source>
        <dbReference type="Proteomes" id="UP001311799"/>
    </source>
</evidence>
<dbReference type="AlphaFoldDB" id="A0AAV9Y2H7"/>
<sequence>MLTESRKSGENSSNSNNGIDAVMGAIFHKPSLEALNNDIKETLQKESSSSNFGICLFPANPYIDLGFRDTDYNKCVSFLLSPESWLDESVINKEMLELMNKCALTIPSSQKLKIPELSVIFRETFNQICVNFFISLLNTSALFLNGVPCKDYSCHDLFNSVCSDLNNKYGKSAFVLGATCVKETVKKICQESKRQLAAKYKTLIASPADITPDNKAIEVTEPIPN</sequence>
<keyword evidence="2" id="KW-1185">Reference proteome</keyword>
<accession>A0AAV9Y2H7</accession>
<name>A0AAV9Y2H7_9CRYT</name>